<keyword evidence="1" id="KW-0808">Transferase</keyword>
<dbReference type="SUPFAM" id="SSF53335">
    <property type="entry name" value="S-adenosyl-L-methionine-dependent methyltransferases"/>
    <property type="match status" value="1"/>
</dbReference>
<keyword evidence="1" id="KW-0489">Methyltransferase</keyword>
<keyword evidence="1" id="KW-0694">RNA-binding</keyword>
<dbReference type="Pfam" id="PF04378">
    <property type="entry name" value="RsmJ"/>
    <property type="match status" value="1"/>
</dbReference>
<comment type="subunit">
    <text evidence="1">Monomer.</text>
</comment>
<keyword evidence="1" id="KW-0698">rRNA processing</keyword>
<dbReference type="Gene3D" id="3.40.50.150">
    <property type="entry name" value="Vaccinia Virus protein VP39"/>
    <property type="match status" value="1"/>
</dbReference>
<dbReference type="HAMAP" id="MF_00934">
    <property type="entry name" value="23SrRNA_methyltr_J"/>
    <property type="match status" value="1"/>
</dbReference>
<dbReference type="EMBL" id="JBHUMP010000003">
    <property type="protein sequence ID" value="MFD2738983.1"/>
    <property type="molecule type" value="Genomic_DNA"/>
</dbReference>
<dbReference type="RefSeq" id="WP_386372185.1">
    <property type="nucleotide sequence ID" value="NZ_JBHUMP010000003.1"/>
</dbReference>
<gene>
    <name evidence="1 2" type="primary">rlmJ</name>
    <name evidence="2" type="ORF">ACFSUD_05350</name>
</gene>
<evidence type="ECO:0000313" key="3">
    <source>
        <dbReference type="Proteomes" id="UP001597474"/>
    </source>
</evidence>
<sequence>MLSYQHIYHAGNLADVHKHGLLAWMLEYLTRKDKPLSYLETHAGRALYDLTDAAAQKTGEAAQGIERAADWFDVSHPYARVLEKVRATHGSAAYPGSPLIAAHLLRPQDRIHLAELHPQEHAALDLAMSPYPARCHLSDGFDMAYALCPPTPRRGLLLIDPSYEIKSDYVEIPRHIGKLHRAWNVGTIALWYPILTGKSHLPMLAALMRAHPEALRHEVAFPPARPGHGMVGSGMLVLNPPYGLDGEAKRLGAEFARLN</sequence>
<organism evidence="2 3">
    <name type="scientific">Sulfitobacter aestuarii</name>
    <dbReference type="NCBI Taxonomy" id="2161676"/>
    <lineage>
        <taxon>Bacteria</taxon>
        <taxon>Pseudomonadati</taxon>
        <taxon>Pseudomonadota</taxon>
        <taxon>Alphaproteobacteria</taxon>
        <taxon>Rhodobacterales</taxon>
        <taxon>Roseobacteraceae</taxon>
        <taxon>Sulfitobacter</taxon>
    </lineage>
</organism>
<protein>
    <recommendedName>
        <fullName evidence="1">Ribosomal RNA large subunit methyltransferase J</fullName>
        <ecNumber evidence="1">2.1.1.266</ecNumber>
    </recommendedName>
    <alternativeName>
        <fullName evidence="1">23S rRNA (adenine(2030)-N6)-methyltransferase</fullName>
    </alternativeName>
    <alternativeName>
        <fullName evidence="1">23S rRNA m6A2030 methyltransferase</fullName>
    </alternativeName>
</protein>
<evidence type="ECO:0000256" key="1">
    <source>
        <dbReference type="HAMAP-Rule" id="MF_00934"/>
    </source>
</evidence>
<keyword evidence="1" id="KW-0949">S-adenosyl-L-methionine</keyword>
<reference evidence="3" key="1">
    <citation type="journal article" date="2019" name="Int. J. Syst. Evol. Microbiol.">
        <title>The Global Catalogue of Microorganisms (GCM) 10K type strain sequencing project: providing services to taxonomists for standard genome sequencing and annotation.</title>
        <authorList>
            <consortium name="The Broad Institute Genomics Platform"/>
            <consortium name="The Broad Institute Genome Sequencing Center for Infectious Disease"/>
            <person name="Wu L."/>
            <person name="Ma J."/>
        </authorList>
    </citation>
    <scope>NUCLEOTIDE SEQUENCE [LARGE SCALE GENOMIC DNA]</scope>
    <source>
        <strain evidence="3">TISTR 2562</strain>
    </source>
</reference>
<dbReference type="Proteomes" id="UP001597474">
    <property type="component" value="Unassembled WGS sequence"/>
</dbReference>
<feature type="binding site" evidence="1">
    <location>
        <begin position="139"/>
        <end position="140"/>
    </location>
    <ligand>
        <name>S-adenosyl-L-methionine</name>
        <dbReference type="ChEBI" id="CHEBI:59789"/>
    </ligand>
</feature>
<feature type="site" description="Interaction with substrate rRNA" evidence="1">
    <location>
        <position position="4"/>
    </location>
</feature>
<name>A0ABW5U0M9_9RHOB</name>
<comment type="similarity">
    <text evidence="1">Belongs to the RlmJ family.</text>
</comment>
<comment type="catalytic activity">
    <reaction evidence="1">
        <text>adenosine(2030) in 23S rRNA + S-adenosyl-L-methionine = N(6)-methyladenosine(2030) in 23S rRNA + S-adenosyl-L-homocysteine + H(+)</text>
        <dbReference type="Rhea" id="RHEA:43736"/>
        <dbReference type="Rhea" id="RHEA-COMP:10668"/>
        <dbReference type="Rhea" id="RHEA-COMP:10669"/>
        <dbReference type="ChEBI" id="CHEBI:15378"/>
        <dbReference type="ChEBI" id="CHEBI:57856"/>
        <dbReference type="ChEBI" id="CHEBI:59789"/>
        <dbReference type="ChEBI" id="CHEBI:74411"/>
        <dbReference type="ChEBI" id="CHEBI:74449"/>
        <dbReference type="EC" id="2.1.1.266"/>
    </reaction>
</comment>
<accession>A0ABW5U0M9</accession>
<keyword evidence="3" id="KW-1185">Reference proteome</keyword>
<comment type="function">
    <text evidence="1">Specifically methylates the adenine in position 2030 of 23S rRNA.</text>
</comment>
<evidence type="ECO:0000313" key="2">
    <source>
        <dbReference type="EMBL" id="MFD2738983.1"/>
    </source>
</evidence>
<proteinExistence type="inferred from homology"/>
<feature type="binding site" evidence="1">
    <location>
        <position position="115"/>
    </location>
    <ligand>
        <name>S-adenosyl-L-methionine</name>
        <dbReference type="ChEBI" id="CHEBI:59789"/>
    </ligand>
</feature>
<comment type="caution">
    <text evidence="2">The sequence shown here is derived from an EMBL/GenBank/DDBJ whole genome shotgun (WGS) entry which is preliminary data.</text>
</comment>
<dbReference type="PANTHER" id="PTHR37426:SF1">
    <property type="entry name" value="RIBOSOMAL RNA LARGE SUBUNIT METHYLTRANSFERASE J"/>
    <property type="match status" value="1"/>
</dbReference>
<feature type="binding site" evidence="1">
    <location>
        <position position="97"/>
    </location>
    <ligand>
        <name>S-adenosyl-L-methionine</name>
        <dbReference type="ChEBI" id="CHEBI:59789"/>
    </ligand>
</feature>
<feature type="binding site" evidence="1">
    <location>
        <position position="42"/>
    </location>
    <ligand>
        <name>S-adenosyl-L-methionine</name>
        <dbReference type="ChEBI" id="CHEBI:59789"/>
    </ligand>
</feature>
<feature type="binding site" evidence="1">
    <location>
        <position position="160"/>
    </location>
    <ligand>
        <name>S-adenosyl-L-methionine</name>
        <dbReference type="ChEBI" id="CHEBI:59789"/>
    </ligand>
</feature>
<feature type="binding site" evidence="1">
    <location>
        <position position="19"/>
    </location>
    <ligand>
        <name>S-adenosyl-L-methionine</name>
        <dbReference type="ChEBI" id="CHEBI:59789"/>
    </ligand>
</feature>
<feature type="active site" description="Proton acceptor" evidence="1">
    <location>
        <position position="160"/>
    </location>
</feature>
<dbReference type="PANTHER" id="PTHR37426">
    <property type="entry name" value="RIBOSOMAL RNA LARGE SUBUNIT METHYLTRANSFERASE J"/>
    <property type="match status" value="1"/>
</dbReference>
<dbReference type="EC" id="2.1.1.266" evidence="1"/>
<dbReference type="InterPro" id="IPR029063">
    <property type="entry name" value="SAM-dependent_MTases_sf"/>
</dbReference>
<dbReference type="InterPro" id="IPR007473">
    <property type="entry name" value="RlmJ"/>
</dbReference>